<dbReference type="AlphaFoldDB" id="A0A5N6LLJ1"/>
<gene>
    <name evidence="2" type="ORF">E3N88_40004</name>
</gene>
<reference evidence="2 3" key="1">
    <citation type="submission" date="2019-05" db="EMBL/GenBank/DDBJ databases">
        <title>Mikania micrantha, genome provides insights into the molecular mechanism of rapid growth.</title>
        <authorList>
            <person name="Liu B."/>
        </authorList>
    </citation>
    <scope>NUCLEOTIDE SEQUENCE [LARGE SCALE GENOMIC DNA]</scope>
    <source>
        <strain evidence="2">NLD-2019</strain>
        <tissue evidence="2">Leaf</tissue>
    </source>
</reference>
<name>A0A5N6LLJ1_9ASTR</name>
<keyword evidence="3" id="KW-1185">Reference proteome</keyword>
<dbReference type="EMBL" id="SZYD01000019">
    <property type="protein sequence ID" value="KAD2393027.1"/>
    <property type="molecule type" value="Genomic_DNA"/>
</dbReference>
<evidence type="ECO:0000313" key="2">
    <source>
        <dbReference type="EMBL" id="KAD2393027.1"/>
    </source>
</evidence>
<proteinExistence type="predicted"/>
<sequence>MRYTDQEYRTYHQVNSKWKNMSAKMMRFSGIYNCANNRKNDEKDDEFDIPEPVRPVGLDTTKRDSSSSRQTASSILTTNELAHQLEEFMKFQKTKHGKKLLRADLKVMGSMPPEELGNEEWLIMRKLSAKTFDKYR</sequence>
<evidence type="ECO:0000256" key="1">
    <source>
        <dbReference type="SAM" id="MobiDB-lite"/>
    </source>
</evidence>
<evidence type="ECO:0008006" key="4">
    <source>
        <dbReference type="Google" id="ProtNLM"/>
    </source>
</evidence>
<comment type="caution">
    <text evidence="2">The sequence shown here is derived from an EMBL/GenBank/DDBJ whole genome shotgun (WGS) entry which is preliminary data.</text>
</comment>
<protein>
    <recommendedName>
        <fullName evidence="4">No apical meristem-associated C-terminal domain-containing protein</fullName>
    </recommendedName>
</protein>
<accession>A0A5N6LLJ1</accession>
<feature type="region of interest" description="Disordered" evidence="1">
    <location>
        <begin position="38"/>
        <end position="75"/>
    </location>
</feature>
<organism evidence="2 3">
    <name type="scientific">Mikania micrantha</name>
    <name type="common">bitter vine</name>
    <dbReference type="NCBI Taxonomy" id="192012"/>
    <lineage>
        <taxon>Eukaryota</taxon>
        <taxon>Viridiplantae</taxon>
        <taxon>Streptophyta</taxon>
        <taxon>Embryophyta</taxon>
        <taxon>Tracheophyta</taxon>
        <taxon>Spermatophyta</taxon>
        <taxon>Magnoliopsida</taxon>
        <taxon>eudicotyledons</taxon>
        <taxon>Gunneridae</taxon>
        <taxon>Pentapetalae</taxon>
        <taxon>asterids</taxon>
        <taxon>campanulids</taxon>
        <taxon>Asterales</taxon>
        <taxon>Asteraceae</taxon>
        <taxon>Asteroideae</taxon>
        <taxon>Heliantheae alliance</taxon>
        <taxon>Eupatorieae</taxon>
        <taxon>Mikania</taxon>
    </lineage>
</organism>
<dbReference type="Proteomes" id="UP000326396">
    <property type="component" value="Linkage Group LG9"/>
</dbReference>
<evidence type="ECO:0000313" key="3">
    <source>
        <dbReference type="Proteomes" id="UP000326396"/>
    </source>
</evidence>